<dbReference type="Gene3D" id="3.60.40.10">
    <property type="entry name" value="PPM-type phosphatase domain"/>
    <property type="match status" value="1"/>
</dbReference>
<accession>A0A1V9YS59</accession>
<comment type="cofactor">
    <cofactor evidence="1">
        <name>Mn(2+)</name>
        <dbReference type="ChEBI" id="CHEBI:29035"/>
    </cofactor>
</comment>
<keyword evidence="1" id="KW-0904">Protein phosphatase</keyword>
<protein>
    <recommendedName>
        <fullName evidence="1">Protein phosphatase</fullName>
        <ecNumber evidence="1">3.1.3.16</ecNumber>
    </recommendedName>
</protein>
<keyword evidence="6" id="KW-1185">Reference proteome</keyword>
<dbReference type="EMBL" id="JNBS01003164">
    <property type="protein sequence ID" value="OQR88517.1"/>
    <property type="molecule type" value="Genomic_DNA"/>
</dbReference>
<dbReference type="SMART" id="SM00332">
    <property type="entry name" value="PP2Cc"/>
    <property type="match status" value="1"/>
</dbReference>
<feature type="signal peptide" evidence="3">
    <location>
        <begin position="1"/>
        <end position="16"/>
    </location>
</feature>
<dbReference type="SUPFAM" id="SSF81606">
    <property type="entry name" value="PP2C-like"/>
    <property type="match status" value="1"/>
</dbReference>
<dbReference type="GO" id="GO:0004722">
    <property type="term" value="F:protein serine/threonine phosphatase activity"/>
    <property type="evidence" value="ECO:0007669"/>
    <property type="project" value="UniProtKB-EC"/>
</dbReference>
<comment type="caution">
    <text evidence="5">The sequence shown here is derived from an EMBL/GenBank/DDBJ whole genome shotgun (WGS) entry which is preliminary data.</text>
</comment>
<keyword evidence="1" id="KW-0378">Hydrolase</keyword>
<keyword evidence="3" id="KW-0732">Signal</keyword>
<keyword evidence="1" id="KW-0464">Manganese</keyword>
<feature type="domain" description="PPM-type phosphatase" evidence="4">
    <location>
        <begin position="53"/>
        <end position="338"/>
    </location>
</feature>
<dbReference type="SMART" id="SM00331">
    <property type="entry name" value="PP2C_SIG"/>
    <property type="match status" value="1"/>
</dbReference>
<dbReference type="STRING" id="74557.A0A1V9YS59"/>
<keyword evidence="1" id="KW-0460">Magnesium</keyword>
<evidence type="ECO:0000256" key="2">
    <source>
        <dbReference type="SAM" id="MobiDB-lite"/>
    </source>
</evidence>
<organism evidence="5 6">
    <name type="scientific">Thraustotheca clavata</name>
    <dbReference type="NCBI Taxonomy" id="74557"/>
    <lineage>
        <taxon>Eukaryota</taxon>
        <taxon>Sar</taxon>
        <taxon>Stramenopiles</taxon>
        <taxon>Oomycota</taxon>
        <taxon>Saprolegniomycetes</taxon>
        <taxon>Saprolegniales</taxon>
        <taxon>Achlyaceae</taxon>
        <taxon>Thraustotheca</taxon>
    </lineage>
</organism>
<evidence type="ECO:0000259" key="4">
    <source>
        <dbReference type="PROSITE" id="PS51746"/>
    </source>
</evidence>
<proteinExistence type="inferred from homology"/>
<dbReference type="InterPro" id="IPR039123">
    <property type="entry name" value="PPTC7"/>
</dbReference>
<dbReference type="InterPro" id="IPR001932">
    <property type="entry name" value="PPM-type_phosphatase-like_dom"/>
</dbReference>
<evidence type="ECO:0000256" key="3">
    <source>
        <dbReference type="SAM" id="SignalP"/>
    </source>
</evidence>
<gene>
    <name evidence="5" type="ORF">THRCLA_10270</name>
</gene>
<dbReference type="AlphaFoldDB" id="A0A1V9YS59"/>
<reference evidence="5 6" key="1">
    <citation type="journal article" date="2014" name="Genome Biol. Evol.">
        <title>The secreted proteins of Achlya hypogyna and Thraustotheca clavata identify the ancestral oomycete secretome and reveal gene acquisitions by horizontal gene transfer.</title>
        <authorList>
            <person name="Misner I."/>
            <person name="Blouin N."/>
            <person name="Leonard G."/>
            <person name="Richards T.A."/>
            <person name="Lane C.E."/>
        </authorList>
    </citation>
    <scope>NUCLEOTIDE SEQUENCE [LARGE SCALE GENOMIC DNA]</scope>
    <source>
        <strain evidence="5 6">ATCC 34112</strain>
    </source>
</reference>
<evidence type="ECO:0000256" key="1">
    <source>
        <dbReference type="RuleBase" id="RU366020"/>
    </source>
</evidence>
<dbReference type="EC" id="3.1.3.16" evidence="1"/>
<sequence length="684" mass="76178">MRLFVSVAGCVALAWADGSQGTCSLDAHGQSSCGKAKFGYEIGVGCKPKKLRQVSKAPNANAARNCGEDAYSVASGDKYLSIGIADGVGGWTESGVDPSAFSLALVSGSKDAFEKSTVREQKPLDLMKKGYEVVVSGGDANPGGSTAVFLVLDKETGYLDTANLGDSGYLIVRNGALLFRSVEQTWAFNAPYQLSLYPTWMHSPDVDPYSPDDSFLTNHVVKAGDVVIIGSDGLFDNVFDHEILDETQRFLDAVYKKHPMYYEQINENDADPLPILSKTAQEFQQAMIDLSYSLTLMANSFAHDQGRESPFSKLAREGYGYQFNGGKVDDTTVISPRFPFHVSVKPAQCIMSDKRRPSIRKSSSTNPSPTRHELRRGSTTGRLTSPKKSKKLSQPILVDDIDKREEVVTMIAILEQESSDAAKMRQIHKLFDWFKMQYNALSASLRESLQREQQLVATCRDLKAELLLNVTKLQTKLQVFDTQTESLAFFKAECERSWQSIHESHHREQEALEIISDLRGKISKLEGQVKELQRRPLESRRKSITQSLSLGQLRLRSNDLEQDPATFNEWKAVNNVWSPPKTQEKTNSLYRGNYPGSPAANISIHTGPFTPMERAMTAASSTKKRVEWLQRGFVVLVTLLTNNYNFKLTSVGDDIPLRAWERLQFVAYNVVKALLHCISRPALD</sequence>
<feature type="region of interest" description="Disordered" evidence="2">
    <location>
        <begin position="351"/>
        <end position="391"/>
    </location>
</feature>
<comment type="catalytic activity">
    <reaction evidence="1">
        <text>O-phospho-L-threonyl-[protein] + H2O = L-threonyl-[protein] + phosphate</text>
        <dbReference type="Rhea" id="RHEA:47004"/>
        <dbReference type="Rhea" id="RHEA-COMP:11060"/>
        <dbReference type="Rhea" id="RHEA-COMP:11605"/>
        <dbReference type="ChEBI" id="CHEBI:15377"/>
        <dbReference type="ChEBI" id="CHEBI:30013"/>
        <dbReference type="ChEBI" id="CHEBI:43474"/>
        <dbReference type="ChEBI" id="CHEBI:61977"/>
        <dbReference type="EC" id="3.1.3.16"/>
    </reaction>
</comment>
<comment type="similarity">
    <text evidence="1">Belongs to the PP2C family.</text>
</comment>
<dbReference type="PANTHER" id="PTHR12320:SF1">
    <property type="entry name" value="PROTEIN PHOSPHATASE PTC7 HOMOLOG"/>
    <property type="match status" value="1"/>
</dbReference>
<evidence type="ECO:0000313" key="5">
    <source>
        <dbReference type="EMBL" id="OQR88517.1"/>
    </source>
</evidence>
<comment type="catalytic activity">
    <reaction evidence="1">
        <text>O-phospho-L-seryl-[protein] + H2O = L-seryl-[protein] + phosphate</text>
        <dbReference type="Rhea" id="RHEA:20629"/>
        <dbReference type="Rhea" id="RHEA-COMP:9863"/>
        <dbReference type="Rhea" id="RHEA-COMP:11604"/>
        <dbReference type="ChEBI" id="CHEBI:15377"/>
        <dbReference type="ChEBI" id="CHEBI:29999"/>
        <dbReference type="ChEBI" id="CHEBI:43474"/>
        <dbReference type="ChEBI" id="CHEBI:83421"/>
        <dbReference type="EC" id="3.1.3.16"/>
    </reaction>
</comment>
<dbReference type="GO" id="GO:0046872">
    <property type="term" value="F:metal ion binding"/>
    <property type="evidence" value="ECO:0007669"/>
    <property type="project" value="UniProtKB-UniRule"/>
</dbReference>
<keyword evidence="1" id="KW-0479">Metal-binding</keyword>
<dbReference type="PANTHER" id="PTHR12320">
    <property type="entry name" value="PROTEIN PHOSPHATASE 2C"/>
    <property type="match status" value="1"/>
</dbReference>
<name>A0A1V9YS59_9STRA</name>
<feature type="compositionally biased region" description="Polar residues" evidence="2">
    <location>
        <begin position="360"/>
        <end position="369"/>
    </location>
</feature>
<dbReference type="PROSITE" id="PS51746">
    <property type="entry name" value="PPM_2"/>
    <property type="match status" value="1"/>
</dbReference>
<dbReference type="Proteomes" id="UP000243217">
    <property type="component" value="Unassembled WGS sequence"/>
</dbReference>
<dbReference type="InterPro" id="IPR036457">
    <property type="entry name" value="PPM-type-like_dom_sf"/>
</dbReference>
<comment type="cofactor">
    <cofactor evidence="1">
        <name>Mg(2+)</name>
        <dbReference type="ChEBI" id="CHEBI:18420"/>
    </cofactor>
</comment>
<evidence type="ECO:0000313" key="6">
    <source>
        <dbReference type="Proteomes" id="UP000243217"/>
    </source>
</evidence>
<dbReference type="OrthoDB" id="60843at2759"/>
<feature type="chain" id="PRO_5012348049" description="Protein phosphatase" evidence="3">
    <location>
        <begin position="17"/>
        <end position="684"/>
    </location>
</feature>